<dbReference type="InterPro" id="IPR036291">
    <property type="entry name" value="NAD(P)-bd_dom_sf"/>
</dbReference>
<dbReference type="AlphaFoldDB" id="N0BBB6"/>
<dbReference type="SUPFAM" id="SSF53223">
    <property type="entry name" value="Aminoacid dehydrogenase-like, N-terminal domain"/>
    <property type="match status" value="1"/>
</dbReference>
<accession>N0BBB6</accession>
<name>N0BBB6_9HYPH</name>
<proteinExistence type="predicted"/>
<dbReference type="InterPro" id="IPR015259">
    <property type="entry name" value="Methyl-teptahyd_DH_N"/>
</dbReference>
<dbReference type="eggNOG" id="COG0373">
    <property type="taxonomic scope" value="Bacteria"/>
</dbReference>
<keyword evidence="1" id="KW-0560">Oxidoreductase</keyword>
<sequence length="341" mass="36226">MAMDDVAQFDEGIADLDVNTEILSLKKSRNQASAKKKKRITATPILHFLSTQSFASPFDVNMAVDAGYKVVVPHTGVRLNDTRALVQDAIFSRPPHYGCRTAMFIGGKDALLALDMLAVAKTSLVPPFQLSVLADPGGSFTTAAAMVACVESVYRKKTSRALEGASVAVFGATGVVGFASAVIAARNGADVKIVSHMGLAALEPLVRAGKERFGVTLKPVLGGRDADKSKIVANADVVLCAAAAGIQVLKAKHFEKSKRTIVVADVNAVPPAGIEGVELFDFGRTIGKRGLLSVGPLAIGDIKYKTQAGLLRRMIRTDQSLMLDFNDAFAVARQFVRKKTR</sequence>
<dbReference type="Gene3D" id="3.40.50.10280">
    <property type="entry name" value="Methylene-tetrahydromethanopterin dehydrogenase, N-terminal domain"/>
    <property type="match status" value="1"/>
</dbReference>
<dbReference type="InterPro" id="IPR037089">
    <property type="entry name" value="Methyl-teptahyd_DH_N_sf"/>
</dbReference>
<dbReference type="Gene3D" id="3.40.50.720">
    <property type="entry name" value="NAD(P)-binding Rossmann-like Domain"/>
    <property type="match status" value="1"/>
</dbReference>
<dbReference type="Pfam" id="PF09176">
    <property type="entry name" value="Mpt_N"/>
    <property type="match status" value="1"/>
</dbReference>
<evidence type="ECO:0000259" key="2">
    <source>
        <dbReference type="Pfam" id="PF09176"/>
    </source>
</evidence>
<reference evidence="3 4" key="1">
    <citation type="journal article" date="2013" name="Genome Announc.">
        <title>Genome sequences for three denitrifying bacterial strains isolated from a uranium- and nitrate-contaminated subsurface environment.</title>
        <authorList>
            <person name="Venkatramanan R."/>
            <person name="Prakash O."/>
            <person name="Woyke T."/>
            <person name="Chain P."/>
            <person name="Goodwin L.A."/>
            <person name="Watson D."/>
            <person name="Brooks S."/>
            <person name="Kostka J.E."/>
            <person name="Green S.J."/>
        </authorList>
    </citation>
    <scope>NUCLEOTIDE SEQUENCE [LARGE SCALE GENOMIC DNA]</scope>
    <source>
        <strain evidence="3 4">1NES1</strain>
    </source>
</reference>
<gene>
    <name evidence="3" type="ORF">HYPDE_39213</name>
</gene>
<dbReference type="HOGENOM" id="CLU_059363_0_0_5"/>
<protein>
    <submittedName>
        <fullName evidence="3">NAD(P)-dependent methylene tetrahydromethanopterin dehydrogenase</fullName>
    </submittedName>
</protein>
<evidence type="ECO:0000313" key="4">
    <source>
        <dbReference type="Proteomes" id="UP000005952"/>
    </source>
</evidence>
<dbReference type="KEGG" id="hdt:HYPDE_39213"/>
<dbReference type="Proteomes" id="UP000005952">
    <property type="component" value="Chromosome"/>
</dbReference>
<evidence type="ECO:0000313" key="3">
    <source>
        <dbReference type="EMBL" id="AGK59512.1"/>
    </source>
</evidence>
<dbReference type="InterPro" id="IPR046346">
    <property type="entry name" value="Aminoacid_DH-like_N_sf"/>
</dbReference>
<keyword evidence="4" id="KW-1185">Reference proteome</keyword>
<dbReference type="SUPFAM" id="SSF51735">
    <property type="entry name" value="NAD(P)-binding Rossmann-fold domains"/>
    <property type="match status" value="1"/>
</dbReference>
<evidence type="ECO:0000256" key="1">
    <source>
        <dbReference type="ARBA" id="ARBA00023002"/>
    </source>
</evidence>
<dbReference type="STRING" id="670307.HYPDE_39213"/>
<dbReference type="GO" id="GO:0016491">
    <property type="term" value="F:oxidoreductase activity"/>
    <property type="evidence" value="ECO:0007669"/>
    <property type="project" value="UniProtKB-KW"/>
</dbReference>
<feature type="domain" description="Methylene-tetrahydromethanopterin dehydrogenase N-terminal" evidence="2">
    <location>
        <begin position="57"/>
        <end position="136"/>
    </location>
</feature>
<dbReference type="EMBL" id="CP005587">
    <property type="protein sequence ID" value="AGK59512.1"/>
    <property type="molecule type" value="Genomic_DNA"/>
</dbReference>
<dbReference type="RefSeq" id="WP_015599527.1">
    <property type="nucleotide sequence ID" value="NC_021172.1"/>
</dbReference>
<organism evidence="3 4">
    <name type="scientific">Hyphomicrobium denitrificans 1NES1</name>
    <dbReference type="NCBI Taxonomy" id="670307"/>
    <lineage>
        <taxon>Bacteria</taxon>
        <taxon>Pseudomonadati</taxon>
        <taxon>Pseudomonadota</taxon>
        <taxon>Alphaproteobacteria</taxon>
        <taxon>Hyphomicrobiales</taxon>
        <taxon>Hyphomicrobiaceae</taxon>
        <taxon>Hyphomicrobium</taxon>
    </lineage>
</organism>